<evidence type="ECO:0000256" key="2">
    <source>
        <dbReference type="SAM" id="SignalP"/>
    </source>
</evidence>
<accession>A0A0P0WF10</accession>
<reference evidence="4" key="1">
    <citation type="journal article" date="2005" name="Nature">
        <title>The map-based sequence of the rice genome.</title>
        <authorList>
            <consortium name="International rice genome sequencing project (IRGSP)"/>
            <person name="Matsumoto T."/>
            <person name="Wu J."/>
            <person name="Kanamori H."/>
            <person name="Katayose Y."/>
            <person name="Fujisawa M."/>
            <person name="Namiki N."/>
            <person name="Mizuno H."/>
            <person name="Yamamoto K."/>
            <person name="Antonio B.A."/>
            <person name="Baba T."/>
            <person name="Sakata K."/>
            <person name="Nagamura Y."/>
            <person name="Aoki H."/>
            <person name="Arikawa K."/>
            <person name="Arita K."/>
            <person name="Bito T."/>
            <person name="Chiden Y."/>
            <person name="Fujitsuka N."/>
            <person name="Fukunaka R."/>
            <person name="Hamada M."/>
            <person name="Harada C."/>
            <person name="Hayashi A."/>
            <person name="Hijishita S."/>
            <person name="Honda M."/>
            <person name="Hosokawa S."/>
            <person name="Ichikawa Y."/>
            <person name="Idonuma A."/>
            <person name="Iijima M."/>
            <person name="Ikeda M."/>
            <person name="Ikeno M."/>
            <person name="Ito K."/>
            <person name="Ito S."/>
            <person name="Ito T."/>
            <person name="Ito Y."/>
            <person name="Ito Y."/>
            <person name="Iwabuchi A."/>
            <person name="Kamiya K."/>
            <person name="Karasawa W."/>
            <person name="Kurita K."/>
            <person name="Katagiri S."/>
            <person name="Kikuta A."/>
            <person name="Kobayashi H."/>
            <person name="Kobayashi N."/>
            <person name="Machita K."/>
            <person name="Maehara T."/>
            <person name="Masukawa M."/>
            <person name="Mizubayashi T."/>
            <person name="Mukai Y."/>
            <person name="Nagasaki H."/>
            <person name="Nagata Y."/>
            <person name="Naito S."/>
            <person name="Nakashima M."/>
            <person name="Nakama Y."/>
            <person name="Nakamichi Y."/>
            <person name="Nakamura M."/>
            <person name="Meguro A."/>
            <person name="Negishi M."/>
            <person name="Ohta I."/>
            <person name="Ohta T."/>
            <person name="Okamoto M."/>
            <person name="Ono N."/>
            <person name="Saji S."/>
            <person name="Sakaguchi M."/>
            <person name="Sakai K."/>
            <person name="Shibata M."/>
            <person name="Shimokawa T."/>
            <person name="Song J."/>
            <person name="Takazaki Y."/>
            <person name="Terasawa K."/>
            <person name="Tsugane M."/>
            <person name="Tsuji K."/>
            <person name="Ueda S."/>
            <person name="Waki K."/>
            <person name="Yamagata H."/>
            <person name="Yamamoto M."/>
            <person name="Yamamoto S."/>
            <person name="Yamane H."/>
            <person name="Yoshiki S."/>
            <person name="Yoshihara R."/>
            <person name="Yukawa K."/>
            <person name="Zhong H."/>
            <person name="Yano M."/>
            <person name="Yuan Q."/>
            <person name="Ouyang S."/>
            <person name="Liu J."/>
            <person name="Jones K.M."/>
            <person name="Gansberger K."/>
            <person name="Moffat K."/>
            <person name="Hill J."/>
            <person name="Bera J."/>
            <person name="Fadrosh D."/>
            <person name="Jin S."/>
            <person name="Johri S."/>
            <person name="Kim M."/>
            <person name="Overton L."/>
            <person name="Reardon M."/>
            <person name="Tsitrin T."/>
            <person name="Vuong H."/>
            <person name="Weaver B."/>
            <person name="Ciecko A."/>
            <person name="Tallon L."/>
            <person name="Jackson J."/>
            <person name="Pai G."/>
            <person name="Aken S.V."/>
            <person name="Utterback T."/>
            <person name="Reidmuller S."/>
            <person name="Feldblyum T."/>
            <person name="Hsiao J."/>
            <person name="Zismann V."/>
            <person name="Iobst S."/>
            <person name="de Vazeille A.R."/>
            <person name="Buell C.R."/>
            <person name="Ying K."/>
            <person name="Li Y."/>
            <person name="Lu T."/>
            <person name="Huang Y."/>
            <person name="Zhao Q."/>
            <person name="Feng Q."/>
            <person name="Zhang L."/>
            <person name="Zhu J."/>
            <person name="Weng Q."/>
            <person name="Mu J."/>
            <person name="Lu Y."/>
            <person name="Fan D."/>
            <person name="Liu Y."/>
            <person name="Guan J."/>
            <person name="Zhang Y."/>
            <person name="Yu S."/>
            <person name="Liu X."/>
            <person name="Zhang Y."/>
            <person name="Hong G."/>
            <person name="Han B."/>
            <person name="Choisne N."/>
            <person name="Demange N."/>
            <person name="Orjeda G."/>
            <person name="Samain S."/>
            <person name="Cattolico L."/>
            <person name="Pelletier E."/>
            <person name="Couloux A."/>
            <person name="Segurens B."/>
            <person name="Wincker P."/>
            <person name="D'Hont A."/>
            <person name="Scarpelli C."/>
            <person name="Weissenbach J."/>
            <person name="Salanoubat M."/>
            <person name="Quetier F."/>
            <person name="Yu Y."/>
            <person name="Kim H.R."/>
            <person name="Rambo T."/>
            <person name="Currie J."/>
            <person name="Collura K."/>
            <person name="Luo M."/>
            <person name="Yang T."/>
            <person name="Ammiraju J.S.S."/>
            <person name="Engler F."/>
            <person name="Soderlund C."/>
            <person name="Wing R.A."/>
            <person name="Palmer L.E."/>
            <person name="de la Bastide M."/>
            <person name="Spiegel L."/>
            <person name="Nascimento L."/>
            <person name="Zutavern T."/>
            <person name="O'Shaughnessy A."/>
            <person name="Dike S."/>
            <person name="Dedhia N."/>
            <person name="Preston R."/>
            <person name="Balija V."/>
            <person name="McCombie W.R."/>
            <person name="Chow T."/>
            <person name="Chen H."/>
            <person name="Chung M."/>
            <person name="Chen C."/>
            <person name="Shaw J."/>
            <person name="Wu H."/>
            <person name="Hsiao K."/>
            <person name="Chao Y."/>
            <person name="Chu M."/>
            <person name="Cheng C."/>
            <person name="Hour A."/>
            <person name="Lee P."/>
            <person name="Lin S."/>
            <person name="Lin Y."/>
            <person name="Liou J."/>
            <person name="Liu S."/>
            <person name="Hsing Y."/>
            <person name="Raghuvanshi S."/>
            <person name="Mohanty A."/>
            <person name="Bharti A.K."/>
            <person name="Gaur A."/>
            <person name="Gupta V."/>
            <person name="Kumar D."/>
            <person name="Ravi V."/>
            <person name="Vij S."/>
            <person name="Kapur A."/>
            <person name="Khurana P."/>
            <person name="Khurana P."/>
            <person name="Khurana J.P."/>
            <person name="Tyagi A.K."/>
            <person name="Gaikwad K."/>
            <person name="Singh A."/>
            <person name="Dalal V."/>
            <person name="Srivastava S."/>
            <person name="Dixit A."/>
            <person name="Pal A.K."/>
            <person name="Ghazi I.A."/>
            <person name="Yadav M."/>
            <person name="Pandit A."/>
            <person name="Bhargava A."/>
            <person name="Sureshbabu K."/>
            <person name="Batra K."/>
            <person name="Sharma T.R."/>
            <person name="Mohapatra T."/>
            <person name="Singh N.K."/>
            <person name="Messing J."/>
            <person name="Nelson A.B."/>
            <person name="Fuks G."/>
            <person name="Kavchok S."/>
            <person name="Keizer G."/>
            <person name="Linton E."/>
            <person name="Llaca V."/>
            <person name="Song R."/>
            <person name="Tanyolac B."/>
            <person name="Young S."/>
            <person name="Ho-Il K."/>
            <person name="Hahn J.H."/>
            <person name="Sangsakoo G."/>
            <person name="Vanavichit A."/>
            <person name="de Mattos Luiz.A.T."/>
            <person name="Zimmer P.D."/>
            <person name="Malone G."/>
            <person name="Dellagostin O."/>
            <person name="de Oliveira A.C."/>
            <person name="Bevan M."/>
            <person name="Bancroft I."/>
            <person name="Minx P."/>
            <person name="Cordum H."/>
            <person name="Wilson R."/>
            <person name="Cheng Z."/>
            <person name="Jin W."/>
            <person name="Jiang J."/>
            <person name="Leong S.A."/>
            <person name="Iwama H."/>
            <person name="Gojobori T."/>
            <person name="Itoh T."/>
            <person name="Niimura Y."/>
            <person name="Fujii Y."/>
            <person name="Habara T."/>
            <person name="Sakai H."/>
            <person name="Sato Y."/>
            <person name="Wilson G."/>
            <person name="Kumar K."/>
            <person name="McCouch S."/>
            <person name="Juretic N."/>
            <person name="Hoen D."/>
            <person name="Wright S."/>
            <person name="Bruskiewich R."/>
            <person name="Bureau T."/>
            <person name="Miyao A."/>
            <person name="Hirochika H."/>
            <person name="Nishikawa T."/>
            <person name="Kadowaki K."/>
            <person name="Sugiura M."/>
            <person name="Burr B."/>
            <person name="Sasaki T."/>
        </authorList>
    </citation>
    <scope>NUCLEOTIDE SEQUENCE [LARGE SCALE GENOMIC DNA]</scope>
    <source>
        <strain evidence="4">cv. Nipponbare</strain>
    </source>
</reference>
<dbReference type="InParanoid" id="A0A0P0WF10"/>
<organism evidence="3 4">
    <name type="scientific">Oryza sativa subsp. japonica</name>
    <name type="common">Rice</name>
    <dbReference type="NCBI Taxonomy" id="39947"/>
    <lineage>
        <taxon>Eukaryota</taxon>
        <taxon>Viridiplantae</taxon>
        <taxon>Streptophyta</taxon>
        <taxon>Embryophyta</taxon>
        <taxon>Tracheophyta</taxon>
        <taxon>Spermatophyta</taxon>
        <taxon>Magnoliopsida</taxon>
        <taxon>Liliopsida</taxon>
        <taxon>Poales</taxon>
        <taxon>Poaceae</taxon>
        <taxon>BOP clade</taxon>
        <taxon>Oryzoideae</taxon>
        <taxon>Oryzeae</taxon>
        <taxon>Oryzinae</taxon>
        <taxon>Oryza</taxon>
        <taxon>Oryza sativa</taxon>
    </lineage>
</organism>
<feature type="compositionally biased region" description="Low complexity" evidence="1">
    <location>
        <begin position="137"/>
        <end position="160"/>
    </location>
</feature>
<reference evidence="3 4" key="2">
    <citation type="journal article" date="2013" name="Plant Cell Physiol.">
        <title>Rice Annotation Project Database (RAP-DB): an integrative and interactive database for rice genomics.</title>
        <authorList>
            <person name="Sakai H."/>
            <person name="Lee S.S."/>
            <person name="Tanaka T."/>
            <person name="Numa H."/>
            <person name="Kim J."/>
            <person name="Kawahara Y."/>
            <person name="Wakimoto H."/>
            <person name="Yang C.C."/>
            <person name="Iwamoto M."/>
            <person name="Abe T."/>
            <person name="Yamada Y."/>
            <person name="Muto A."/>
            <person name="Inokuchi H."/>
            <person name="Ikemura T."/>
            <person name="Matsumoto T."/>
            <person name="Sasaki T."/>
            <person name="Itoh T."/>
        </authorList>
    </citation>
    <scope>NUCLEOTIDE SEQUENCE [LARGE SCALE GENOMIC DNA]</scope>
    <source>
        <strain evidence="4">cv. Nipponbare</strain>
    </source>
</reference>
<proteinExistence type="predicted"/>
<gene>
    <name evidence="3" type="ordered locus">Os04g0626300</name>
    <name evidence="3" type="ORF">OSNPB_040626300</name>
</gene>
<feature type="compositionally biased region" description="Pro residues" evidence="1">
    <location>
        <begin position="161"/>
        <end position="173"/>
    </location>
</feature>
<evidence type="ECO:0000256" key="1">
    <source>
        <dbReference type="SAM" id="MobiDB-lite"/>
    </source>
</evidence>
<dbReference type="Proteomes" id="UP000059680">
    <property type="component" value="Chromosome 4"/>
</dbReference>
<feature type="compositionally biased region" description="Low complexity" evidence="1">
    <location>
        <begin position="174"/>
        <end position="205"/>
    </location>
</feature>
<feature type="compositionally biased region" description="Pro residues" evidence="1">
    <location>
        <begin position="125"/>
        <end position="136"/>
    </location>
</feature>
<dbReference type="Gramene" id="Os04t0626300-01">
    <property type="protein sequence ID" value="Os04t0626300-01"/>
    <property type="gene ID" value="Os04g0626300"/>
</dbReference>
<keyword evidence="2" id="KW-0732">Signal</keyword>
<dbReference type="PaxDb" id="39947-A0A0P0WF10"/>
<feature type="chain" id="PRO_5006056688" evidence="2">
    <location>
        <begin position="34"/>
        <end position="217"/>
    </location>
</feature>
<keyword evidence="4" id="KW-1185">Reference proteome</keyword>
<reference evidence="3 4" key="3">
    <citation type="journal article" date="2013" name="Rice">
        <title>Improvement of the Oryza sativa Nipponbare reference genome using next generation sequence and optical map data.</title>
        <authorList>
            <person name="Kawahara Y."/>
            <person name="de la Bastide M."/>
            <person name="Hamilton J.P."/>
            <person name="Kanamori H."/>
            <person name="McCombie W.R."/>
            <person name="Ouyang S."/>
            <person name="Schwartz D.C."/>
            <person name="Tanaka T."/>
            <person name="Wu J."/>
            <person name="Zhou S."/>
            <person name="Childs K.L."/>
            <person name="Davidson R.M."/>
            <person name="Lin H."/>
            <person name="Quesada-Ocampo L."/>
            <person name="Vaillancourt B."/>
            <person name="Sakai H."/>
            <person name="Lee S.S."/>
            <person name="Kim J."/>
            <person name="Numa H."/>
            <person name="Itoh T."/>
            <person name="Buell C.R."/>
            <person name="Matsumoto T."/>
        </authorList>
    </citation>
    <scope>NUCLEOTIDE SEQUENCE [LARGE SCALE GENOMIC DNA]</scope>
    <source>
        <strain evidence="4">cv. Nipponbare</strain>
    </source>
</reference>
<evidence type="ECO:0000313" key="4">
    <source>
        <dbReference type="Proteomes" id="UP000059680"/>
    </source>
</evidence>
<sequence>MWAPHVRVSALAPFLFPQFSTFLLSLSSPLCRATAGGEEVIRVRWERLAAVVATLEKGGGSRRLPTTWRWQEKGEHHRACDLRVAPSKRLERRARPMGEELGATSRGGVAIPGRGRDLRGGGVHPPHPPPASPPPSSSRSSSSSSSTSPSPTPSSPTSTPTTPPSTPPPPAPTPNAISSTASPTTGSPSSSSRLPTSSPSSSRPTMQLAEGYRRVCI</sequence>
<name>A0A0P0WF10_ORYSJ</name>
<dbReference type="AlphaFoldDB" id="A0A0P0WF10"/>
<feature type="region of interest" description="Disordered" evidence="1">
    <location>
        <begin position="87"/>
        <end position="217"/>
    </location>
</feature>
<evidence type="ECO:0000313" key="3">
    <source>
        <dbReference type="EMBL" id="BAS91120.1"/>
    </source>
</evidence>
<feature type="signal peptide" evidence="2">
    <location>
        <begin position="1"/>
        <end position="33"/>
    </location>
</feature>
<dbReference type="EMBL" id="AP014960">
    <property type="protein sequence ID" value="BAS91120.1"/>
    <property type="molecule type" value="Genomic_DNA"/>
</dbReference>
<protein>
    <submittedName>
        <fullName evidence="3">Os04g0626300 protein</fullName>
    </submittedName>
</protein>
<dbReference type="PRINTS" id="PR01217">
    <property type="entry name" value="PRICHEXTENSN"/>
</dbReference>